<dbReference type="EMBL" id="MU003781">
    <property type="protein sequence ID" value="KAF2722686.1"/>
    <property type="molecule type" value="Genomic_DNA"/>
</dbReference>
<name>A0A9P4URK2_9PEZI</name>
<gene>
    <name evidence="2" type="ORF">K431DRAFT_43626</name>
</gene>
<reference evidence="2" key="1">
    <citation type="journal article" date="2020" name="Stud. Mycol.">
        <title>101 Dothideomycetes genomes: a test case for predicting lifestyles and emergence of pathogens.</title>
        <authorList>
            <person name="Haridas S."/>
            <person name="Albert R."/>
            <person name="Binder M."/>
            <person name="Bloem J."/>
            <person name="Labutti K."/>
            <person name="Salamov A."/>
            <person name="Andreopoulos B."/>
            <person name="Baker S."/>
            <person name="Barry K."/>
            <person name="Bills G."/>
            <person name="Bluhm B."/>
            <person name="Cannon C."/>
            <person name="Castanera R."/>
            <person name="Culley D."/>
            <person name="Daum C."/>
            <person name="Ezra D."/>
            <person name="Gonzalez J."/>
            <person name="Henrissat B."/>
            <person name="Kuo A."/>
            <person name="Liang C."/>
            <person name="Lipzen A."/>
            <person name="Lutzoni F."/>
            <person name="Magnuson J."/>
            <person name="Mondo S."/>
            <person name="Nolan M."/>
            <person name="Ohm R."/>
            <person name="Pangilinan J."/>
            <person name="Park H.-J."/>
            <person name="Ramirez L."/>
            <person name="Alfaro M."/>
            <person name="Sun H."/>
            <person name="Tritt A."/>
            <person name="Yoshinaga Y."/>
            <person name="Zwiers L.-H."/>
            <person name="Turgeon B."/>
            <person name="Goodwin S."/>
            <person name="Spatafora J."/>
            <person name="Crous P."/>
            <person name="Grigoriev I."/>
        </authorList>
    </citation>
    <scope>NUCLEOTIDE SEQUENCE</scope>
    <source>
        <strain evidence="2">CBS 116435</strain>
    </source>
</reference>
<dbReference type="Proteomes" id="UP000799441">
    <property type="component" value="Unassembled WGS sequence"/>
</dbReference>
<protein>
    <submittedName>
        <fullName evidence="2">Uncharacterized protein</fullName>
    </submittedName>
</protein>
<comment type="caution">
    <text evidence="2">The sequence shown here is derived from an EMBL/GenBank/DDBJ whole genome shotgun (WGS) entry which is preliminary data.</text>
</comment>
<evidence type="ECO:0000313" key="2">
    <source>
        <dbReference type="EMBL" id="KAF2722686.1"/>
    </source>
</evidence>
<proteinExistence type="predicted"/>
<feature type="region of interest" description="Disordered" evidence="1">
    <location>
        <begin position="1"/>
        <end position="23"/>
    </location>
</feature>
<evidence type="ECO:0000256" key="1">
    <source>
        <dbReference type="SAM" id="MobiDB-lite"/>
    </source>
</evidence>
<evidence type="ECO:0000313" key="3">
    <source>
        <dbReference type="Proteomes" id="UP000799441"/>
    </source>
</evidence>
<organism evidence="2 3">
    <name type="scientific">Polychaeton citri CBS 116435</name>
    <dbReference type="NCBI Taxonomy" id="1314669"/>
    <lineage>
        <taxon>Eukaryota</taxon>
        <taxon>Fungi</taxon>
        <taxon>Dikarya</taxon>
        <taxon>Ascomycota</taxon>
        <taxon>Pezizomycotina</taxon>
        <taxon>Dothideomycetes</taxon>
        <taxon>Dothideomycetidae</taxon>
        <taxon>Capnodiales</taxon>
        <taxon>Capnodiaceae</taxon>
        <taxon>Polychaeton</taxon>
    </lineage>
</organism>
<dbReference type="AlphaFoldDB" id="A0A9P4URK2"/>
<keyword evidence="3" id="KW-1185">Reference proteome</keyword>
<sequence length="168" mass="17708">MAFGGGQSVWKGSTSGRRWDATPVSKTQTLDASSLCCHHRDYYCDLSLAPSRATVGLAWRAQSVSLRPRGPCHTLSCLVLSCPRSTLLCSALLCPALPCPALPCPALPCPALPFPFPSLNPDRCGARNPLAAAAVLPGPSIPSHLPARAGGYARRVGMYRGRRPASQS</sequence>
<accession>A0A9P4URK2</accession>